<reference evidence="2 3" key="1">
    <citation type="journal article" date="2018" name="Evol. Lett.">
        <title>Horizontal gene cluster transfer increased hallucinogenic mushroom diversity.</title>
        <authorList>
            <person name="Reynolds H.T."/>
            <person name="Vijayakumar V."/>
            <person name="Gluck-Thaler E."/>
            <person name="Korotkin H.B."/>
            <person name="Matheny P.B."/>
            <person name="Slot J.C."/>
        </authorList>
    </citation>
    <scope>NUCLEOTIDE SEQUENCE [LARGE SCALE GENOMIC DNA]</scope>
    <source>
        <strain evidence="2 3">2629</strain>
    </source>
</reference>
<comment type="caution">
    <text evidence="2">The sequence shown here is derived from an EMBL/GenBank/DDBJ whole genome shotgun (WGS) entry which is preliminary data.</text>
</comment>
<protein>
    <recommendedName>
        <fullName evidence="1">Cyanovirin-N domain-containing protein</fullName>
    </recommendedName>
</protein>
<dbReference type="Gene3D" id="2.30.60.10">
    <property type="entry name" value="Cyanovirin-N"/>
    <property type="match status" value="1"/>
</dbReference>
<dbReference type="OrthoDB" id="2441380at2759"/>
<accession>A0A409YFK9</accession>
<dbReference type="Pfam" id="PF08881">
    <property type="entry name" value="CVNH"/>
    <property type="match status" value="1"/>
</dbReference>
<proteinExistence type="predicted"/>
<evidence type="ECO:0000313" key="2">
    <source>
        <dbReference type="EMBL" id="PPR01774.1"/>
    </source>
</evidence>
<dbReference type="EMBL" id="NHTK01001218">
    <property type="protein sequence ID" value="PPR01774.1"/>
    <property type="molecule type" value="Genomic_DNA"/>
</dbReference>
<keyword evidence="3" id="KW-1185">Reference proteome</keyword>
<sequence length="103" mass="10994">MSFSETSTNARLDDNGVLYAECQNDEGEVNTSTLNLNDYIGVINGEFTFAKGGYVSYTAGRVVEGSILKADVTDENTGAASSQELDLDLCVANIDGVLQFENP</sequence>
<dbReference type="InParanoid" id="A0A409YFK9"/>
<gene>
    <name evidence="2" type="ORF">CVT24_001814</name>
</gene>
<evidence type="ECO:0000313" key="3">
    <source>
        <dbReference type="Proteomes" id="UP000284842"/>
    </source>
</evidence>
<organism evidence="2 3">
    <name type="scientific">Panaeolus cyanescens</name>
    <dbReference type="NCBI Taxonomy" id="181874"/>
    <lineage>
        <taxon>Eukaryota</taxon>
        <taxon>Fungi</taxon>
        <taxon>Dikarya</taxon>
        <taxon>Basidiomycota</taxon>
        <taxon>Agaricomycotina</taxon>
        <taxon>Agaricomycetes</taxon>
        <taxon>Agaricomycetidae</taxon>
        <taxon>Agaricales</taxon>
        <taxon>Agaricineae</taxon>
        <taxon>Galeropsidaceae</taxon>
        <taxon>Panaeolus</taxon>
    </lineage>
</organism>
<feature type="domain" description="Cyanovirin-N" evidence="1">
    <location>
        <begin position="2"/>
        <end position="100"/>
    </location>
</feature>
<dbReference type="InterPro" id="IPR036673">
    <property type="entry name" value="Cyanovirin-N_sf"/>
</dbReference>
<dbReference type="Proteomes" id="UP000284842">
    <property type="component" value="Unassembled WGS sequence"/>
</dbReference>
<evidence type="ECO:0000259" key="1">
    <source>
        <dbReference type="SMART" id="SM01111"/>
    </source>
</evidence>
<dbReference type="SUPFAM" id="SSF51322">
    <property type="entry name" value="Cyanovirin-N"/>
    <property type="match status" value="1"/>
</dbReference>
<dbReference type="InterPro" id="IPR011058">
    <property type="entry name" value="Cyanovirin-N"/>
</dbReference>
<dbReference type="SMART" id="SM01111">
    <property type="entry name" value="CVNH"/>
    <property type="match status" value="1"/>
</dbReference>
<name>A0A409YFK9_9AGAR</name>
<dbReference type="AlphaFoldDB" id="A0A409YFK9"/>